<feature type="transmembrane region" description="Helical" evidence="1">
    <location>
        <begin position="132"/>
        <end position="155"/>
    </location>
</feature>
<feature type="transmembrane region" description="Helical" evidence="1">
    <location>
        <begin position="77"/>
        <end position="99"/>
    </location>
</feature>
<evidence type="ECO:0000313" key="2">
    <source>
        <dbReference type="EMBL" id="QFZ18204.1"/>
    </source>
</evidence>
<dbReference type="Proteomes" id="UP000325787">
    <property type="component" value="Chromosome"/>
</dbReference>
<dbReference type="KEGG" id="ssyi:EKG83_12550"/>
<dbReference type="EMBL" id="CP034550">
    <property type="protein sequence ID" value="QFZ18204.1"/>
    <property type="molecule type" value="Genomic_DNA"/>
</dbReference>
<organism evidence="2 3">
    <name type="scientific">Saccharothrix syringae</name>
    <name type="common">Nocardiopsis syringae</name>
    <dbReference type="NCBI Taxonomy" id="103733"/>
    <lineage>
        <taxon>Bacteria</taxon>
        <taxon>Bacillati</taxon>
        <taxon>Actinomycetota</taxon>
        <taxon>Actinomycetes</taxon>
        <taxon>Pseudonocardiales</taxon>
        <taxon>Pseudonocardiaceae</taxon>
        <taxon>Saccharothrix</taxon>
    </lineage>
</organism>
<dbReference type="RefSeq" id="WP_033427265.1">
    <property type="nucleotide sequence ID" value="NZ_CP034550.1"/>
</dbReference>
<name>A0A5Q0GXE0_SACSY</name>
<dbReference type="AlphaFoldDB" id="A0A5Q0GXE0"/>
<feature type="transmembrane region" description="Helical" evidence="1">
    <location>
        <begin position="7"/>
        <end position="26"/>
    </location>
</feature>
<gene>
    <name evidence="2" type="ORF">EKG83_12550</name>
</gene>
<keyword evidence="1" id="KW-0472">Membrane</keyword>
<evidence type="ECO:0000256" key="1">
    <source>
        <dbReference type="SAM" id="Phobius"/>
    </source>
</evidence>
<accession>A0A5Q0GXE0</accession>
<feature type="transmembrane region" description="Helical" evidence="1">
    <location>
        <begin position="105"/>
        <end position="125"/>
    </location>
</feature>
<keyword evidence="3" id="KW-1185">Reference proteome</keyword>
<sequence length="187" mass="19133">MGREQAITLVISSAIGTAFGAGWWFSAVGSVPAARVPLLVLGVVAVVALGTLFVRLVRRGAALPPAPGGTNPFGPRYGIAVALMLVAIFAGSRVLSSVLDLPEAVPAWVLLVVGLHFLPFVRLFGSTRFRTLAWLLCGVAVVGAALGALGAEWAWRAVPGFGGAAVLWSVAAAGLLDGLRQTAGVPR</sequence>
<dbReference type="OrthoDB" id="3626682at2"/>
<reference evidence="3" key="1">
    <citation type="journal article" date="2021" name="Curr. Microbiol.">
        <title>Complete genome of nocamycin-producing strain Saccharothrix syringae NRRL B-16468 reveals the biosynthetic potential for secondary metabolites.</title>
        <authorList>
            <person name="Mo X."/>
            <person name="Yang S."/>
        </authorList>
    </citation>
    <scope>NUCLEOTIDE SEQUENCE [LARGE SCALE GENOMIC DNA]</scope>
    <source>
        <strain evidence="3">ATCC 51364 / DSM 43886 / JCM 6844 / KCTC 9398 / NBRC 14523 / NRRL B-16468 / INA 2240</strain>
    </source>
</reference>
<feature type="transmembrane region" description="Helical" evidence="1">
    <location>
        <begin position="38"/>
        <end position="57"/>
    </location>
</feature>
<proteinExistence type="predicted"/>
<keyword evidence="1" id="KW-1133">Transmembrane helix</keyword>
<keyword evidence="1" id="KW-0812">Transmembrane</keyword>
<evidence type="ECO:0000313" key="3">
    <source>
        <dbReference type="Proteomes" id="UP000325787"/>
    </source>
</evidence>
<feature type="transmembrane region" description="Helical" evidence="1">
    <location>
        <begin position="161"/>
        <end position="179"/>
    </location>
</feature>
<protein>
    <submittedName>
        <fullName evidence="2">Uncharacterized protein</fullName>
    </submittedName>
</protein>